<dbReference type="Proteomes" id="UP000571817">
    <property type="component" value="Unassembled WGS sequence"/>
</dbReference>
<reference evidence="2 3" key="1">
    <citation type="submission" date="2020-07" db="EMBL/GenBank/DDBJ databases">
        <title>Sequencing the genomes of 1000 actinobacteria strains.</title>
        <authorList>
            <person name="Klenk H.-P."/>
        </authorList>
    </citation>
    <scope>NUCLEOTIDE SEQUENCE [LARGE SCALE GENOMIC DNA]</scope>
    <source>
        <strain evidence="2 3">DSM 29531</strain>
    </source>
</reference>
<dbReference type="PIRSF" id="PIRSF010260">
    <property type="entry name" value="UCP010260"/>
    <property type="match status" value="1"/>
</dbReference>
<evidence type="ECO:0000313" key="2">
    <source>
        <dbReference type="EMBL" id="NYJ75017.1"/>
    </source>
</evidence>
<evidence type="ECO:0000259" key="1">
    <source>
        <dbReference type="Pfam" id="PF09348"/>
    </source>
</evidence>
<dbReference type="Pfam" id="PF09348">
    <property type="entry name" value="DUF1990"/>
    <property type="match status" value="1"/>
</dbReference>
<protein>
    <submittedName>
        <fullName evidence="2">Uncharacterized protein (UPF0548 family)</fullName>
    </submittedName>
</protein>
<accession>A0A853DEC2</accession>
<keyword evidence="3" id="KW-1185">Reference proteome</keyword>
<dbReference type="EMBL" id="JACCFW010000001">
    <property type="protein sequence ID" value="NYJ75017.1"/>
    <property type="molecule type" value="Genomic_DNA"/>
</dbReference>
<sequence>MPAHLDQQPLTYAPVGLTRGITPVPEGMHASGTSRIVGGPEVFERACDFVLGLGMQRAVGARVQAPDRPLEVGDTVVMTLGVRGRGLRIPTRVVHVVRETDRRGFAYGTLPGHPERGEELFLVERLASGETRVSVSAVSAPGRWFTRLAGPLGRGVQRAASWRYVDSVRRHCRAG</sequence>
<dbReference type="PANTHER" id="PTHR34202">
    <property type="entry name" value="UPF0548 PROTEIN"/>
    <property type="match status" value="1"/>
</dbReference>
<dbReference type="InterPro" id="IPR014457">
    <property type="entry name" value="UCP010260"/>
</dbReference>
<organism evidence="2 3">
    <name type="scientific">Allobranchiibius huperziae</name>
    <dbReference type="NCBI Taxonomy" id="1874116"/>
    <lineage>
        <taxon>Bacteria</taxon>
        <taxon>Bacillati</taxon>
        <taxon>Actinomycetota</taxon>
        <taxon>Actinomycetes</taxon>
        <taxon>Micrococcales</taxon>
        <taxon>Dermacoccaceae</taxon>
        <taxon>Allobranchiibius</taxon>
    </lineage>
</organism>
<dbReference type="InterPro" id="IPR018960">
    <property type="entry name" value="DUF1990"/>
</dbReference>
<feature type="domain" description="DUF1990" evidence="1">
    <location>
        <begin position="11"/>
        <end position="166"/>
    </location>
</feature>
<dbReference type="AlphaFoldDB" id="A0A853DEC2"/>
<evidence type="ECO:0000313" key="3">
    <source>
        <dbReference type="Proteomes" id="UP000571817"/>
    </source>
</evidence>
<comment type="caution">
    <text evidence="2">The sequence shown here is derived from an EMBL/GenBank/DDBJ whole genome shotgun (WGS) entry which is preliminary data.</text>
</comment>
<gene>
    <name evidence="2" type="ORF">HNR15_001980</name>
</gene>
<dbReference type="PANTHER" id="PTHR34202:SF1">
    <property type="entry name" value="UPF0548 PROTEIN"/>
    <property type="match status" value="1"/>
</dbReference>
<name>A0A853DEC2_9MICO</name>
<proteinExistence type="predicted"/>
<dbReference type="RefSeq" id="WP_179481350.1">
    <property type="nucleotide sequence ID" value="NZ_JACCFW010000001.1"/>
</dbReference>